<accession>A0A2L0EU33</accession>
<dbReference type="Pfam" id="PF13424">
    <property type="entry name" value="TPR_12"/>
    <property type="match status" value="1"/>
</dbReference>
<dbReference type="Proteomes" id="UP000238348">
    <property type="component" value="Chromosome"/>
</dbReference>
<organism evidence="2 3">
    <name type="scientific">Sorangium cellulosum</name>
    <name type="common">Polyangium cellulosum</name>
    <dbReference type="NCBI Taxonomy" id="56"/>
    <lineage>
        <taxon>Bacteria</taxon>
        <taxon>Pseudomonadati</taxon>
        <taxon>Myxococcota</taxon>
        <taxon>Polyangia</taxon>
        <taxon>Polyangiales</taxon>
        <taxon>Polyangiaceae</taxon>
        <taxon>Sorangium</taxon>
    </lineage>
</organism>
<dbReference type="SUPFAM" id="SSF48452">
    <property type="entry name" value="TPR-like"/>
    <property type="match status" value="2"/>
</dbReference>
<feature type="region of interest" description="Disordered" evidence="1">
    <location>
        <begin position="1"/>
        <end position="25"/>
    </location>
</feature>
<dbReference type="PANTHER" id="PTHR47691:SF3">
    <property type="entry name" value="HTH-TYPE TRANSCRIPTIONAL REGULATOR RV0890C-RELATED"/>
    <property type="match status" value="1"/>
</dbReference>
<feature type="compositionally biased region" description="Low complexity" evidence="1">
    <location>
        <begin position="1"/>
        <end position="17"/>
    </location>
</feature>
<dbReference type="Gene3D" id="1.25.40.10">
    <property type="entry name" value="Tetratricopeptide repeat domain"/>
    <property type="match status" value="2"/>
</dbReference>
<dbReference type="InterPro" id="IPR019734">
    <property type="entry name" value="TPR_rpt"/>
</dbReference>
<dbReference type="EMBL" id="CP012673">
    <property type="protein sequence ID" value="AUX42818.1"/>
    <property type="molecule type" value="Genomic_DNA"/>
</dbReference>
<proteinExistence type="predicted"/>
<dbReference type="InterPro" id="IPR011990">
    <property type="entry name" value="TPR-like_helical_dom_sf"/>
</dbReference>
<evidence type="ECO:0000313" key="2">
    <source>
        <dbReference type="EMBL" id="AUX42818.1"/>
    </source>
</evidence>
<evidence type="ECO:0000256" key="1">
    <source>
        <dbReference type="SAM" id="MobiDB-lite"/>
    </source>
</evidence>
<protein>
    <submittedName>
        <fullName evidence="2">Uncharacterized protein</fullName>
    </submittedName>
</protein>
<sequence length="545" mass="59669">MHATISSASAPKHPSAPGIEEGRVEPGGFERILGSERGVAYGRFLEWSVGEGFVLAVVELRRPAQREALAKATSAAVAKLCTARLDSLGDRSLRALLEEACPSPEETSVLMLTHLEESQDAARICAELNVHRDELARRFALPWVLLVHPAAALALQRDAPDFCDFAGLWLPEEPGDGAEPLLEQAIRVLATSGVSPHHLSPDATPPTDLLSLAREAAALGHVDQAADLLAQYDMKHPGERAHDVRRVYMDGLLLRVRGRFAEAIARFDEALELCEMSGDPHMRGVLLDEIAQVYVLQGDLAAARHLERDALELFEQSGDRRRRAASLHQLSVIEGRLGHDVKARELEEKSLQLSEELGDQVGRTISLHHLAVIEGDHAKARELLHELLVNSDKLGDRNIRLASLRKLAALATNDGNYAEARELLRKSLELSEEMESAVYRSVVLRDLATVACLEGNYAEAMAASRESLKLSEEFGMKDDQAALLLMLGLLEADQGQIERSVALVREGVDILEELDAANLVEAKELLHRLESFSVADMPNGSQQRG</sequence>
<dbReference type="SMART" id="SM00028">
    <property type="entry name" value="TPR"/>
    <property type="match status" value="5"/>
</dbReference>
<name>A0A2L0EU33_SORCE</name>
<dbReference type="Pfam" id="PF13374">
    <property type="entry name" value="TPR_10"/>
    <property type="match status" value="1"/>
</dbReference>
<gene>
    <name evidence="2" type="ORF">SOCE26_042530</name>
</gene>
<evidence type="ECO:0000313" key="3">
    <source>
        <dbReference type="Proteomes" id="UP000238348"/>
    </source>
</evidence>
<dbReference type="PANTHER" id="PTHR47691">
    <property type="entry name" value="REGULATOR-RELATED"/>
    <property type="match status" value="1"/>
</dbReference>
<dbReference type="AlphaFoldDB" id="A0A2L0EU33"/>
<reference evidence="2 3" key="1">
    <citation type="submission" date="2015-09" db="EMBL/GenBank/DDBJ databases">
        <title>Sorangium comparison.</title>
        <authorList>
            <person name="Zaburannyi N."/>
            <person name="Bunk B."/>
            <person name="Overmann J."/>
            <person name="Mueller R."/>
        </authorList>
    </citation>
    <scope>NUCLEOTIDE SEQUENCE [LARGE SCALE GENOMIC DNA]</scope>
    <source>
        <strain evidence="2 3">So ce26</strain>
    </source>
</reference>